<name>A0A2I0J3Q2_PUNGR</name>
<proteinExistence type="predicted"/>
<keyword evidence="3" id="KW-1185">Reference proteome</keyword>
<feature type="region of interest" description="Disordered" evidence="1">
    <location>
        <begin position="26"/>
        <end position="48"/>
    </location>
</feature>
<evidence type="ECO:0000313" key="3">
    <source>
        <dbReference type="Proteomes" id="UP000233551"/>
    </source>
</evidence>
<dbReference type="AlphaFoldDB" id="A0A2I0J3Q2"/>
<feature type="non-terminal residue" evidence="2">
    <location>
        <position position="1"/>
    </location>
</feature>
<evidence type="ECO:0000313" key="2">
    <source>
        <dbReference type="EMBL" id="PKI50861.1"/>
    </source>
</evidence>
<reference evidence="2 3" key="1">
    <citation type="submission" date="2017-11" db="EMBL/GenBank/DDBJ databases">
        <title>De-novo sequencing of pomegranate (Punica granatum L.) genome.</title>
        <authorList>
            <person name="Akparov Z."/>
            <person name="Amiraslanov A."/>
            <person name="Hajiyeva S."/>
            <person name="Abbasov M."/>
            <person name="Kaur K."/>
            <person name="Hamwieh A."/>
            <person name="Solovyev V."/>
            <person name="Salamov A."/>
            <person name="Braich B."/>
            <person name="Kosarev P."/>
            <person name="Mahmoud A."/>
            <person name="Hajiyev E."/>
            <person name="Babayeva S."/>
            <person name="Izzatullayeva V."/>
            <person name="Mammadov A."/>
            <person name="Mammadov A."/>
            <person name="Sharifova S."/>
            <person name="Ojaghi J."/>
            <person name="Eynullazada K."/>
            <person name="Bayramov B."/>
            <person name="Abdulazimova A."/>
            <person name="Shahmuradov I."/>
        </authorList>
    </citation>
    <scope>NUCLEOTIDE SEQUENCE [LARGE SCALE GENOMIC DNA]</scope>
    <source>
        <strain evidence="3">cv. AG2017</strain>
        <tissue evidence="2">Leaf</tissue>
    </source>
</reference>
<comment type="caution">
    <text evidence="2">The sequence shown here is derived from an EMBL/GenBank/DDBJ whole genome shotgun (WGS) entry which is preliminary data.</text>
</comment>
<dbReference type="EMBL" id="PGOL01002078">
    <property type="protein sequence ID" value="PKI50861.1"/>
    <property type="molecule type" value="Genomic_DNA"/>
</dbReference>
<dbReference type="Proteomes" id="UP000233551">
    <property type="component" value="Unassembled WGS sequence"/>
</dbReference>
<organism evidence="2 3">
    <name type="scientific">Punica granatum</name>
    <name type="common">Pomegranate</name>
    <dbReference type="NCBI Taxonomy" id="22663"/>
    <lineage>
        <taxon>Eukaryota</taxon>
        <taxon>Viridiplantae</taxon>
        <taxon>Streptophyta</taxon>
        <taxon>Embryophyta</taxon>
        <taxon>Tracheophyta</taxon>
        <taxon>Spermatophyta</taxon>
        <taxon>Magnoliopsida</taxon>
        <taxon>eudicotyledons</taxon>
        <taxon>Gunneridae</taxon>
        <taxon>Pentapetalae</taxon>
        <taxon>rosids</taxon>
        <taxon>malvids</taxon>
        <taxon>Myrtales</taxon>
        <taxon>Lythraceae</taxon>
        <taxon>Punica</taxon>
    </lineage>
</organism>
<protein>
    <submittedName>
        <fullName evidence="2">Uncharacterized protein</fullName>
    </submittedName>
</protein>
<sequence length="83" mass="9262">LSPVEIPDFRCCSIVVAPSPVLDEPLQEPLHEARPRTHHSTARTSARARVLDKPKLGSSRLWARDPRARFASPMQTHRGACEP</sequence>
<accession>A0A2I0J3Q2</accession>
<gene>
    <name evidence="2" type="ORF">CRG98_028768</name>
</gene>
<evidence type="ECO:0000256" key="1">
    <source>
        <dbReference type="SAM" id="MobiDB-lite"/>
    </source>
</evidence>